<dbReference type="AlphaFoldDB" id="A0A372M8C6"/>
<feature type="domain" description="TfuA-like core" evidence="1">
    <location>
        <begin position="49"/>
        <end position="167"/>
    </location>
</feature>
<evidence type="ECO:0000259" key="1">
    <source>
        <dbReference type="Pfam" id="PF07812"/>
    </source>
</evidence>
<protein>
    <recommendedName>
        <fullName evidence="1">TfuA-like core domain-containing protein</fullName>
    </recommendedName>
</protein>
<accession>A0A372M8C6</accession>
<organism evidence="2 3">
    <name type="scientific">Streptomyces triticagri</name>
    <dbReference type="NCBI Taxonomy" id="2293568"/>
    <lineage>
        <taxon>Bacteria</taxon>
        <taxon>Bacillati</taxon>
        <taxon>Actinomycetota</taxon>
        <taxon>Actinomycetes</taxon>
        <taxon>Kitasatosporales</taxon>
        <taxon>Streptomycetaceae</taxon>
        <taxon>Streptomyces</taxon>
    </lineage>
</organism>
<dbReference type="EMBL" id="QUAK01000056">
    <property type="protein sequence ID" value="RFU86765.1"/>
    <property type="molecule type" value="Genomic_DNA"/>
</dbReference>
<gene>
    <name evidence="2" type="ORF">DY218_10345</name>
</gene>
<evidence type="ECO:0000313" key="3">
    <source>
        <dbReference type="Proteomes" id="UP000263094"/>
    </source>
</evidence>
<dbReference type="Pfam" id="PF07812">
    <property type="entry name" value="TfuA"/>
    <property type="match status" value="1"/>
</dbReference>
<name>A0A372M8C6_9ACTN</name>
<proteinExistence type="predicted"/>
<comment type="caution">
    <text evidence="2">The sequence shown here is derived from an EMBL/GenBank/DDBJ whole genome shotgun (WGS) entry which is preliminary data.</text>
</comment>
<reference evidence="2 3" key="1">
    <citation type="submission" date="2018-08" db="EMBL/GenBank/DDBJ databases">
        <title>Isolation, diversity and antifungal activity of Actinobacteria from wheat.</title>
        <authorList>
            <person name="Han C."/>
        </authorList>
    </citation>
    <scope>NUCLEOTIDE SEQUENCE [LARGE SCALE GENOMIC DNA]</scope>
    <source>
        <strain evidence="2 3">NEAU-YY421</strain>
    </source>
</reference>
<dbReference type="Proteomes" id="UP000263094">
    <property type="component" value="Unassembled WGS sequence"/>
</dbReference>
<sequence length="462" mass="49173">MTVHGFVGPTLSDSDCRRVAPDAVVHPPASDGDLLALGPDAGDTVVLIDGGLHRPAPIRHREITEVLARGTRVIGAAGIGALRAAELWPYGMEGVGRIFRMYADGLLDADDEVAVGLPPGAPSGARTVPLVDVRWTLANAVTEDAVTEEDARTVLAAARTVHFSQRTWAAMVRAAGRVHTAAEQAARTAREFAAEHPDLAQLKRRDALVALAHSRPDAAPAPPADGTPAWLLPRTDRLERLRGSRLRALADGADGGVRALDVLRFEQLYAPDFPARYRRFALSGIAGGRIAAADRGLVHAALEAAERAGIDPPRLRPEAWAYWLTPRERAEDGPERRQLKLLVRSFRTAPGTAAFHGVPEALRSPGPAWTASTRAVAAAARLNSRTAEGSGAGPPRDWPADVISGHLAEVWHARSRAELEAAARDRGFAGLAEAEAAAREFVVLHGIRPDDVAKKSVRPASN</sequence>
<dbReference type="InterPro" id="IPR012924">
    <property type="entry name" value="TfuA_core"/>
</dbReference>
<dbReference type="OrthoDB" id="118811at2"/>
<keyword evidence="3" id="KW-1185">Reference proteome</keyword>
<evidence type="ECO:0000313" key="2">
    <source>
        <dbReference type="EMBL" id="RFU86765.1"/>
    </source>
</evidence>
<dbReference type="RefSeq" id="WP_128555644.1">
    <property type="nucleotide sequence ID" value="NZ_QUAK01000056.1"/>
</dbReference>